<evidence type="ECO:0008006" key="2">
    <source>
        <dbReference type="Google" id="ProtNLM"/>
    </source>
</evidence>
<dbReference type="Gene3D" id="2.80.10.50">
    <property type="match status" value="1"/>
</dbReference>
<dbReference type="InterPro" id="IPR035992">
    <property type="entry name" value="Ricin_B-like_lectins"/>
</dbReference>
<evidence type="ECO:0000313" key="1">
    <source>
        <dbReference type="EMBL" id="EJW97030.1"/>
    </source>
</evidence>
<sequence>MVLWTGGLEISAQLNFAKDKLYQLAPTHQPNLVIGFEAGQEVSKLVNQQPKQKAQQWSVTGLSGSFRLMNPFDNLALHARTDNRLGVTENNGSDESQLWTVNRKGDFYQITPPIVRS</sequence>
<organism evidence="1">
    <name type="scientific">gut metagenome</name>
    <dbReference type="NCBI Taxonomy" id="749906"/>
    <lineage>
        <taxon>unclassified sequences</taxon>
        <taxon>metagenomes</taxon>
        <taxon>organismal metagenomes</taxon>
    </lineage>
</organism>
<dbReference type="AlphaFoldDB" id="J9CAY0"/>
<name>J9CAY0_9ZZZZ</name>
<protein>
    <recommendedName>
        <fullName evidence="2">Ricin B lectin domain-containing protein</fullName>
    </recommendedName>
</protein>
<gene>
    <name evidence="1" type="ORF">EVA_14863</name>
</gene>
<comment type="caution">
    <text evidence="1">The sequence shown here is derived from an EMBL/GenBank/DDBJ whole genome shotgun (WGS) entry which is preliminary data.</text>
</comment>
<dbReference type="EMBL" id="AMCI01004972">
    <property type="protein sequence ID" value="EJW97030.1"/>
    <property type="molecule type" value="Genomic_DNA"/>
</dbReference>
<dbReference type="SUPFAM" id="SSF50370">
    <property type="entry name" value="Ricin B-like lectins"/>
    <property type="match status" value="1"/>
</dbReference>
<proteinExistence type="predicted"/>
<accession>J9CAY0</accession>
<reference evidence="1" key="1">
    <citation type="journal article" date="2012" name="PLoS ONE">
        <title>Gene sets for utilization of primary and secondary nutrition supplies in the distal gut of endangered iberian lynx.</title>
        <authorList>
            <person name="Alcaide M."/>
            <person name="Messina E."/>
            <person name="Richter M."/>
            <person name="Bargiela R."/>
            <person name="Peplies J."/>
            <person name="Huws S.A."/>
            <person name="Newbold C.J."/>
            <person name="Golyshin P.N."/>
            <person name="Simon M.A."/>
            <person name="Lopez G."/>
            <person name="Yakimov M.M."/>
            <person name="Ferrer M."/>
        </authorList>
    </citation>
    <scope>NUCLEOTIDE SEQUENCE</scope>
</reference>